<evidence type="ECO:0000256" key="2">
    <source>
        <dbReference type="ARBA" id="ARBA00022448"/>
    </source>
</evidence>
<dbReference type="Gene3D" id="1.10.1760.20">
    <property type="match status" value="1"/>
</dbReference>
<keyword evidence="3" id="KW-1003">Cell membrane</keyword>
<dbReference type="GO" id="GO:0000041">
    <property type="term" value="P:transition metal ion transport"/>
    <property type="evidence" value="ECO:0007669"/>
    <property type="project" value="InterPro"/>
</dbReference>
<dbReference type="EMBL" id="QZAA01000131">
    <property type="protein sequence ID" value="RQD76113.1"/>
    <property type="molecule type" value="Genomic_DNA"/>
</dbReference>
<evidence type="ECO:0000313" key="8">
    <source>
        <dbReference type="EMBL" id="RQD76113.1"/>
    </source>
</evidence>
<dbReference type="Proteomes" id="UP000285138">
    <property type="component" value="Unassembled WGS sequence"/>
</dbReference>
<feature type="transmembrane region" description="Helical" evidence="7">
    <location>
        <begin position="101"/>
        <end position="123"/>
    </location>
</feature>
<feature type="transmembrane region" description="Helical" evidence="7">
    <location>
        <begin position="72"/>
        <end position="94"/>
    </location>
</feature>
<evidence type="ECO:0000256" key="3">
    <source>
        <dbReference type="ARBA" id="ARBA00022475"/>
    </source>
</evidence>
<evidence type="ECO:0000256" key="4">
    <source>
        <dbReference type="ARBA" id="ARBA00022692"/>
    </source>
</evidence>
<name>A0A424YEW4_9FIRM</name>
<evidence type="ECO:0000313" key="9">
    <source>
        <dbReference type="Proteomes" id="UP000285138"/>
    </source>
</evidence>
<dbReference type="PANTHER" id="PTHR34229">
    <property type="entry name" value="METAL TRANSPORT PROTEIN HI_1621-RELATED"/>
    <property type="match status" value="1"/>
</dbReference>
<evidence type="ECO:0008006" key="10">
    <source>
        <dbReference type="Google" id="ProtNLM"/>
    </source>
</evidence>
<keyword evidence="5 7" id="KW-1133">Transmembrane helix</keyword>
<protein>
    <recommendedName>
        <fullName evidence="10">Energy-coupling factor ABC transporter permease</fullName>
    </recommendedName>
</protein>
<organism evidence="8 9">
    <name type="scientific">Candidatus Syntrophonatronum acetioxidans</name>
    <dbReference type="NCBI Taxonomy" id="1795816"/>
    <lineage>
        <taxon>Bacteria</taxon>
        <taxon>Bacillati</taxon>
        <taxon>Bacillota</taxon>
        <taxon>Clostridia</taxon>
        <taxon>Eubacteriales</taxon>
        <taxon>Syntrophomonadaceae</taxon>
        <taxon>Candidatus Syntrophonatronum</taxon>
    </lineage>
</organism>
<evidence type="ECO:0000256" key="6">
    <source>
        <dbReference type="ARBA" id="ARBA00023136"/>
    </source>
</evidence>
<dbReference type="GO" id="GO:0005886">
    <property type="term" value="C:plasma membrane"/>
    <property type="evidence" value="ECO:0007669"/>
    <property type="project" value="UniProtKB-SubCell"/>
</dbReference>
<keyword evidence="2" id="KW-0813">Transport</keyword>
<evidence type="ECO:0000256" key="5">
    <source>
        <dbReference type="ARBA" id="ARBA00022989"/>
    </source>
</evidence>
<gene>
    <name evidence="8" type="ORF">D5R97_05080</name>
</gene>
<keyword evidence="6 7" id="KW-0472">Membrane</keyword>
<dbReference type="Pfam" id="PF01891">
    <property type="entry name" value="CbiM"/>
    <property type="match status" value="1"/>
</dbReference>
<feature type="transmembrane region" description="Helical" evidence="7">
    <location>
        <begin position="135"/>
        <end position="157"/>
    </location>
</feature>
<comment type="subcellular location">
    <subcellularLocation>
        <location evidence="1">Cell membrane</location>
        <topology evidence="1">Multi-pass membrane protein</topology>
    </subcellularLocation>
</comment>
<dbReference type="InterPro" id="IPR002751">
    <property type="entry name" value="CbiM/NikMN"/>
</dbReference>
<accession>A0A424YEW4</accession>
<evidence type="ECO:0000256" key="1">
    <source>
        <dbReference type="ARBA" id="ARBA00004651"/>
    </source>
</evidence>
<dbReference type="AlphaFoldDB" id="A0A424YEW4"/>
<evidence type="ECO:0000256" key="7">
    <source>
        <dbReference type="SAM" id="Phobius"/>
    </source>
</evidence>
<proteinExistence type="predicted"/>
<sequence length="251" mass="27599">MSHLHIPDGILPSYLWILGFLLTGMLLTLSLYLLQRQKSLEKMPLVGVMVGIMLLAMSIPLGPLPYHLNLTVLTGIILGPSLAFIAIFVTNLFLAFMGHGGITVVGLNSLIIGLEALLGLGGFSLFRSFLQPGKASFLAVVCALVLSLAFMFSIIALSQLEYQEIHSLVFYQEACCQGDARENHQDPGSYPWWEELWKRIINSPEGPLNFFKTFSLLALPGIVLEGTITALVVSYLARVKPQLIEGERINK</sequence>
<feature type="transmembrane region" description="Helical" evidence="7">
    <location>
        <begin position="14"/>
        <end position="34"/>
    </location>
</feature>
<feature type="transmembrane region" description="Helical" evidence="7">
    <location>
        <begin position="46"/>
        <end position="66"/>
    </location>
</feature>
<comment type="caution">
    <text evidence="8">The sequence shown here is derived from an EMBL/GenBank/DDBJ whole genome shotgun (WGS) entry which is preliminary data.</text>
</comment>
<dbReference type="PANTHER" id="PTHR34229:SF1">
    <property type="entry name" value="METAL TRANSPORT PROTEIN HI_1621-RELATED"/>
    <property type="match status" value="1"/>
</dbReference>
<reference evidence="8 9" key="1">
    <citation type="submission" date="2018-08" db="EMBL/GenBank/DDBJ databases">
        <title>The metabolism and importance of syntrophic acetate oxidation coupled to methane or sulfide production in haloalkaline environments.</title>
        <authorList>
            <person name="Timmers P.H.A."/>
            <person name="Vavourakis C.D."/>
            <person name="Sorokin D.Y."/>
            <person name="Sinninghe Damste J.S."/>
            <person name="Muyzer G."/>
            <person name="Stams A.J.M."/>
            <person name="Plugge C.M."/>
        </authorList>
    </citation>
    <scope>NUCLEOTIDE SEQUENCE [LARGE SCALE GENOMIC DNA]</scope>
    <source>
        <strain evidence="8">MSAO_Bac1</strain>
    </source>
</reference>
<keyword evidence="4 7" id="KW-0812">Transmembrane</keyword>